<sequence>LVFQTGMVGYPESLTDPSYQSQVLILTYPLIGNYGAPEAKQDEHGLDLNFESHKIWAAALIVGDYIEEYSHWNAKRSLSTWLTEQGIPGISGIDTRALTKKIREKGTMLGKIVIDGTDPETVPFHDPNLENLVDIVSCKVRVK</sequence>
<dbReference type="InParanoid" id="A7TAZ7"/>
<dbReference type="EMBL" id="DS474627">
    <property type="protein sequence ID" value="EDO26821.1"/>
    <property type="molecule type" value="Genomic_DNA"/>
</dbReference>
<dbReference type="InterPro" id="IPR036480">
    <property type="entry name" value="CarbP_synth_ssu_N_sf"/>
</dbReference>
<accession>A7TAZ7</accession>
<dbReference type="SMART" id="SM01097">
    <property type="entry name" value="CPSase_sm_chain"/>
    <property type="match status" value="1"/>
</dbReference>
<feature type="domain" description="Carbamoyl-phosphate synthase small subunit N-terminal" evidence="1">
    <location>
        <begin position="1"/>
        <end position="113"/>
    </location>
</feature>
<dbReference type="Gene3D" id="3.50.30.20">
    <property type="entry name" value="Carbamoyl-phosphate synthase small subunit, N-terminal domain"/>
    <property type="match status" value="1"/>
</dbReference>
<dbReference type="Pfam" id="PF00988">
    <property type="entry name" value="CPSase_sm_chain"/>
    <property type="match status" value="1"/>
</dbReference>
<gene>
    <name evidence="2" type="ORF">NEMVEDRAFT_v1g152926</name>
</gene>
<dbReference type="KEGG" id="nve:5525225"/>
<dbReference type="HOGENOM" id="CLU_035901_4_3_1"/>
<feature type="non-terminal residue" evidence="2">
    <location>
        <position position="1"/>
    </location>
</feature>
<dbReference type="SUPFAM" id="SSF52021">
    <property type="entry name" value="Carbamoyl phosphate synthetase, small subunit N-terminal domain"/>
    <property type="match status" value="1"/>
</dbReference>
<dbReference type="AlphaFoldDB" id="A7TAZ7"/>
<dbReference type="OMA" id="RREATWA"/>
<protein>
    <recommendedName>
        <fullName evidence="1">Carbamoyl-phosphate synthase small subunit N-terminal domain-containing protein</fullName>
    </recommendedName>
</protein>
<organism evidence="2 3">
    <name type="scientific">Nematostella vectensis</name>
    <name type="common">Starlet sea anemone</name>
    <dbReference type="NCBI Taxonomy" id="45351"/>
    <lineage>
        <taxon>Eukaryota</taxon>
        <taxon>Metazoa</taxon>
        <taxon>Cnidaria</taxon>
        <taxon>Anthozoa</taxon>
        <taxon>Hexacorallia</taxon>
        <taxon>Actiniaria</taxon>
        <taxon>Edwardsiidae</taxon>
        <taxon>Nematostella</taxon>
    </lineage>
</organism>
<keyword evidence="3" id="KW-1185">Reference proteome</keyword>
<evidence type="ECO:0000259" key="1">
    <source>
        <dbReference type="SMART" id="SM01097"/>
    </source>
</evidence>
<evidence type="ECO:0000313" key="3">
    <source>
        <dbReference type="Proteomes" id="UP000001593"/>
    </source>
</evidence>
<name>A7TAZ7_NEMVE</name>
<dbReference type="FunFam" id="3.50.30.20:FF:000002">
    <property type="entry name" value="Carbamoyl-phosphate synthase 1, mitochondrial"/>
    <property type="match status" value="1"/>
</dbReference>
<evidence type="ECO:0000313" key="2">
    <source>
        <dbReference type="EMBL" id="EDO26821.1"/>
    </source>
</evidence>
<proteinExistence type="predicted"/>
<dbReference type="eggNOG" id="KOG0370">
    <property type="taxonomic scope" value="Eukaryota"/>
</dbReference>
<dbReference type="STRING" id="45351.A7TAZ7"/>
<reference evidence="2 3" key="1">
    <citation type="journal article" date="2007" name="Science">
        <title>Sea anemone genome reveals ancestral eumetazoan gene repertoire and genomic organization.</title>
        <authorList>
            <person name="Putnam N.H."/>
            <person name="Srivastava M."/>
            <person name="Hellsten U."/>
            <person name="Dirks B."/>
            <person name="Chapman J."/>
            <person name="Salamov A."/>
            <person name="Terry A."/>
            <person name="Shapiro H."/>
            <person name="Lindquist E."/>
            <person name="Kapitonov V.V."/>
            <person name="Jurka J."/>
            <person name="Genikhovich G."/>
            <person name="Grigoriev I.V."/>
            <person name="Lucas S.M."/>
            <person name="Steele R.E."/>
            <person name="Finnerty J.R."/>
            <person name="Technau U."/>
            <person name="Martindale M.Q."/>
            <person name="Rokhsar D.S."/>
        </authorList>
    </citation>
    <scope>NUCLEOTIDE SEQUENCE [LARGE SCALE GENOMIC DNA]</scope>
    <source>
        <strain evidence="3">CH2 X CH6</strain>
    </source>
</reference>
<dbReference type="Proteomes" id="UP000001593">
    <property type="component" value="Unassembled WGS sequence"/>
</dbReference>
<dbReference type="InterPro" id="IPR002474">
    <property type="entry name" value="CarbamoylP_synth_ssu_N"/>
</dbReference>
<dbReference type="PhylomeDB" id="A7TAZ7"/>